<accession>A0A3S5CGY2</accession>
<dbReference type="EMBL" id="CAAALY010001941">
    <property type="protein sequence ID" value="VEL07530.1"/>
    <property type="molecule type" value="Genomic_DNA"/>
</dbReference>
<evidence type="ECO:0000313" key="3">
    <source>
        <dbReference type="Proteomes" id="UP000784294"/>
    </source>
</evidence>
<evidence type="ECO:0000313" key="2">
    <source>
        <dbReference type="EMBL" id="VEL07530.1"/>
    </source>
</evidence>
<organism evidence="2 3">
    <name type="scientific">Protopolystoma xenopodis</name>
    <dbReference type="NCBI Taxonomy" id="117903"/>
    <lineage>
        <taxon>Eukaryota</taxon>
        <taxon>Metazoa</taxon>
        <taxon>Spiralia</taxon>
        <taxon>Lophotrochozoa</taxon>
        <taxon>Platyhelminthes</taxon>
        <taxon>Monogenea</taxon>
        <taxon>Polyopisthocotylea</taxon>
        <taxon>Polystomatidea</taxon>
        <taxon>Polystomatidae</taxon>
        <taxon>Protopolystoma</taxon>
    </lineage>
</organism>
<feature type="region of interest" description="Disordered" evidence="1">
    <location>
        <begin position="1"/>
        <end position="25"/>
    </location>
</feature>
<feature type="compositionally biased region" description="Basic and acidic residues" evidence="1">
    <location>
        <begin position="1"/>
        <end position="16"/>
    </location>
</feature>
<evidence type="ECO:0000256" key="1">
    <source>
        <dbReference type="SAM" id="MobiDB-lite"/>
    </source>
</evidence>
<comment type="caution">
    <text evidence="2">The sequence shown here is derived from an EMBL/GenBank/DDBJ whole genome shotgun (WGS) entry which is preliminary data.</text>
</comment>
<dbReference type="AlphaFoldDB" id="A0A3S5CGY2"/>
<dbReference type="OrthoDB" id="21060at2759"/>
<dbReference type="Proteomes" id="UP000784294">
    <property type="component" value="Unassembled WGS sequence"/>
</dbReference>
<keyword evidence="3" id="KW-1185">Reference proteome</keyword>
<reference evidence="2" key="1">
    <citation type="submission" date="2018-11" db="EMBL/GenBank/DDBJ databases">
        <authorList>
            <consortium name="Pathogen Informatics"/>
        </authorList>
    </citation>
    <scope>NUCLEOTIDE SEQUENCE</scope>
</reference>
<sequence length="192" mass="20150">MARRIANENYEREKQRQANLTALSAIGPQRKRKFDSFDDTSHDASGPAGLGFSSVRGVDGIESRLAYATADQFASPSSGLLLSTSASASSNFSGGSDNQDNFTSLYPLTIGGVAISSGGMGSAGSANSSSGSAGPSTGLADGGDGVVSGSSFNLASTLRVRRANLRDMQLVFSKDARLRRSRTYYKTFWRIP</sequence>
<name>A0A3S5CGY2_9PLAT</name>
<gene>
    <name evidence="2" type="ORF">PXEA_LOCUS970</name>
</gene>
<proteinExistence type="predicted"/>
<protein>
    <submittedName>
        <fullName evidence="2">Uncharacterized protein</fullName>
    </submittedName>
</protein>